<evidence type="ECO:0000313" key="1">
    <source>
        <dbReference type="EMBL" id="KXG45488.1"/>
    </source>
</evidence>
<comment type="caution">
    <text evidence="1">The sequence shown here is derived from an EMBL/GenBank/DDBJ whole genome shotgun (WGS) entry which is preliminary data.</text>
</comment>
<dbReference type="Proteomes" id="UP000070168">
    <property type="component" value="Unassembled WGS sequence"/>
</dbReference>
<dbReference type="OrthoDB" id="4259394at2759"/>
<keyword evidence="2" id="KW-1185">Reference proteome</keyword>
<reference evidence="1 2" key="1">
    <citation type="journal article" date="2016" name="BMC Genomics">
        <title>Genome sequencing and secondary metabolism of the postharvest pathogen Penicillium griseofulvum.</title>
        <authorList>
            <person name="Banani H."/>
            <person name="Marcet-Houben M."/>
            <person name="Ballester A.R."/>
            <person name="Abbruscato P."/>
            <person name="Gonzalez-Candelas L."/>
            <person name="Gabaldon T."/>
            <person name="Spadaro D."/>
        </authorList>
    </citation>
    <scope>NUCLEOTIDE SEQUENCE [LARGE SCALE GENOMIC DNA]</scope>
    <source>
        <strain evidence="1 2">PG3</strain>
    </source>
</reference>
<name>A0A135L952_PENPA</name>
<proteinExistence type="predicted"/>
<accession>A0A135L952</accession>
<sequence>MMDEKEIETERVLRNAGWRPGRKIDTSAWRDQLEMLGFVWTEAAEHFLSEFGGLVIDHCGPGITCARSPFELDPLLAEGEDDRFAEWATVLGEPLSPIGQLDHGRFFLGISGSGDIYLVETWLASFGSGQEALKALVLGIAPREIDEHDLET</sequence>
<evidence type="ECO:0000313" key="2">
    <source>
        <dbReference type="Proteomes" id="UP000070168"/>
    </source>
</evidence>
<dbReference type="AlphaFoldDB" id="A0A135L952"/>
<organism evidence="1 2">
    <name type="scientific">Penicillium patulum</name>
    <name type="common">Penicillium griseofulvum</name>
    <dbReference type="NCBI Taxonomy" id="5078"/>
    <lineage>
        <taxon>Eukaryota</taxon>
        <taxon>Fungi</taxon>
        <taxon>Dikarya</taxon>
        <taxon>Ascomycota</taxon>
        <taxon>Pezizomycotina</taxon>
        <taxon>Eurotiomycetes</taxon>
        <taxon>Eurotiomycetidae</taxon>
        <taxon>Eurotiales</taxon>
        <taxon>Aspergillaceae</taxon>
        <taxon>Penicillium</taxon>
    </lineage>
</organism>
<protein>
    <submittedName>
        <fullName evidence="1">SUKH-3 immunity protein</fullName>
    </submittedName>
</protein>
<gene>
    <name evidence="1" type="ORF">PGRI_040370</name>
</gene>
<dbReference type="GeneID" id="63707050"/>
<dbReference type="Pfam" id="PF14433">
    <property type="entry name" value="SUKH-3"/>
    <property type="match status" value="1"/>
</dbReference>
<dbReference type="InterPro" id="IPR025850">
    <property type="entry name" value="SUKH-3"/>
</dbReference>
<dbReference type="RefSeq" id="XP_040644024.1">
    <property type="nucleotide sequence ID" value="XM_040791750.1"/>
</dbReference>
<dbReference type="EMBL" id="LHQR01000071">
    <property type="protein sequence ID" value="KXG45488.1"/>
    <property type="molecule type" value="Genomic_DNA"/>
</dbReference>